<evidence type="ECO:0000313" key="6">
    <source>
        <dbReference type="Proteomes" id="UP000438448"/>
    </source>
</evidence>
<evidence type="ECO:0000256" key="3">
    <source>
        <dbReference type="ARBA" id="ARBA00022490"/>
    </source>
</evidence>
<dbReference type="RefSeq" id="WP_319945109.1">
    <property type="nucleotide sequence ID" value="NZ_WEGK01000007.1"/>
</dbReference>
<accession>A0A7K0D4W9</accession>
<comment type="subcellular location">
    <subcellularLocation>
        <location evidence="1">Cytoplasm</location>
    </subcellularLocation>
</comment>
<evidence type="ECO:0000256" key="2">
    <source>
        <dbReference type="ARBA" id="ARBA00006411"/>
    </source>
</evidence>
<keyword evidence="6" id="KW-1185">Reference proteome</keyword>
<proteinExistence type="inferred from homology"/>
<dbReference type="AlphaFoldDB" id="A0A7K0D4W9"/>
<evidence type="ECO:0000256" key="1">
    <source>
        <dbReference type="ARBA" id="ARBA00004496"/>
    </source>
</evidence>
<gene>
    <name evidence="5" type="ORF">NRB20_39010</name>
</gene>
<organism evidence="5 6">
    <name type="scientific">Nocardia macrotermitis</name>
    <dbReference type="NCBI Taxonomy" id="2585198"/>
    <lineage>
        <taxon>Bacteria</taxon>
        <taxon>Bacillati</taxon>
        <taxon>Actinomycetota</taxon>
        <taxon>Actinomycetes</taxon>
        <taxon>Mycobacteriales</taxon>
        <taxon>Nocardiaceae</taxon>
        <taxon>Nocardia</taxon>
    </lineage>
</organism>
<dbReference type="Proteomes" id="UP000438448">
    <property type="component" value="Unassembled WGS sequence"/>
</dbReference>
<dbReference type="InterPro" id="IPR025734">
    <property type="entry name" value="EspG"/>
</dbReference>
<reference evidence="5 6" key="1">
    <citation type="submission" date="2019-10" db="EMBL/GenBank/DDBJ databases">
        <title>Nocardia macrotermitis sp. nov. and Nocardia aurantia sp. nov., isolated from the gut of fungus growing-termite Macrotermes natalensis.</title>
        <authorList>
            <person name="Benndorf R."/>
            <person name="Schwitalla J."/>
            <person name="Martin K."/>
            <person name="De Beer W."/>
            <person name="Kaster A.-K."/>
            <person name="Vollmers J."/>
            <person name="Poulsen M."/>
            <person name="Beemelmanns C."/>
        </authorList>
    </citation>
    <scope>NUCLEOTIDE SEQUENCE [LARGE SCALE GENOMIC DNA]</scope>
    <source>
        <strain evidence="5 6">RB20</strain>
    </source>
</reference>
<evidence type="ECO:0000256" key="4">
    <source>
        <dbReference type="ARBA" id="ARBA00023186"/>
    </source>
</evidence>
<keyword evidence="3" id="KW-0963">Cytoplasm</keyword>
<sequence length="234" mass="25637">MSWSFTPDEFAHIWRETDLDRYPFPIRILQTPHTEQDAAALRRTLEDRMPLGADPDLSACLRILARPHTRVVAIGGTHEPGTQVRALGAAVYDHAVLAVQDTGSSPDFGGQVRISIGHSGKLGARIAALLPDTPPGREPARSATAAAVRDEETVMSGDRLAARIRRLLLKPHSAEGQIRIEPRLDRATPPPPVYYTWIDVAGDGRYLIRAGEQVHLAPASTQQIGAHLQKRIPR</sequence>
<dbReference type="EMBL" id="WEGK01000007">
    <property type="protein sequence ID" value="MQY20793.1"/>
    <property type="molecule type" value="Genomic_DNA"/>
</dbReference>
<dbReference type="Pfam" id="PF14011">
    <property type="entry name" value="ESX-1_EspG"/>
    <property type="match status" value="1"/>
</dbReference>
<name>A0A7K0D4W9_9NOCA</name>
<keyword evidence="4" id="KW-0143">Chaperone</keyword>
<protein>
    <recommendedName>
        <fullName evidence="7">ESX secretion-associated protein EspG</fullName>
    </recommendedName>
</protein>
<comment type="similarity">
    <text evidence="2">Belongs to the EspG family.</text>
</comment>
<comment type="caution">
    <text evidence="5">The sequence shown here is derived from an EMBL/GenBank/DDBJ whole genome shotgun (WGS) entry which is preliminary data.</text>
</comment>
<evidence type="ECO:0008006" key="7">
    <source>
        <dbReference type="Google" id="ProtNLM"/>
    </source>
</evidence>
<evidence type="ECO:0000313" key="5">
    <source>
        <dbReference type="EMBL" id="MQY20793.1"/>
    </source>
</evidence>